<dbReference type="RefSeq" id="WP_191754185.1">
    <property type="nucleotide sequence ID" value="NZ_JACSQM010000005.1"/>
</dbReference>
<feature type="domain" description="Glycosyltransferase subfamily 4-like N-terminal" evidence="2">
    <location>
        <begin position="14"/>
        <end position="171"/>
    </location>
</feature>
<dbReference type="Pfam" id="PF00534">
    <property type="entry name" value="Glycos_transf_1"/>
    <property type="match status" value="1"/>
</dbReference>
<accession>A0ABR8SN44</accession>
<keyword evidence="4" id="KW-1185">Reference proteome</keyword>
<dbReference type="Proteomes" id="UP000603641">
    <property type="component" value="Unassembled WGS sequence"/>
</dbReference>
<dbReference type="SUPFAM" id="SSF53756">
    <property type="entry name" value="UDP-Glycosyltransferase/glycogen phosphorylase"/>
    <property type="match status" value="1"/>
</dbReference>
<proteinExistence type="predicted"/>
<dbReference type="InterPro" id="IPR050194">
    <property type="entry name" value="Glycosyltransferase_grp1"/>
</dbReference>
<dbReference type="PANTHER" id="PTHR45947:SF3">
    <property type="entry name" value="SULFOQUINOVOSYL TRANSFERASE SQD2"/>
    <property type="match status" value="1"/>
</dbReference>
<sequence>MLKILHIVSGLGSGGVESMLHNYYINMDKRKVKFDFIVHDPNIGKLEEDFKKLGCEVFHVTPKKDSLFNNALDIFQIIKKGDYDIIHSHQNASSFLALFFARLNKIKVRIAHSHVGILKEKTSRKMLLLPFKILTKYFSTDRFACSVIASNWLFGKKNKDIIIINNAIDLEKFKYNSLLRTEVRQKYGWDDKFVIGNVARFFPEKNHEFLIRIFKEIHKLIPTAILILVGGEEKEEEKRVRRLTQVLGVNEHVIFLGVRDDVNKLMQAMDSFILPSKFEGFGMVLVEAQASSLKCFTSDNVPKETRITNLIEYISLENSEKYWAEKVIDSTYGYNRKKYDENVSRSNFDIQTEAVKLSKIYFDLYKTRYLK</sequence>
<comment type="caution">
    <text evidence="3">The sequence shown here is derived from an EMBL/GenBank/DDBJ whole genome shotgun (WGS) entry which is preliminary data.</text>
</comment>
<dbReference type="InterPro" id="IPR028098">
    <property type="entry name" value="Glyco_trans_4-like_N"/>
</dbReference>
<dbReference type="InterPro" id="IPR001296">
    <property type="entry name" value="Glyco_trans_1"/>
</dbReference>
<dbReference type="Gene3D" id="3.40.50.2000">
    <property type="entry name" value="Glycogen Phosphorylase B"/>
    <property type="match status" value="2"/>
</dbReference>
<reference evidence="3 4" key="1">
    <citation type="submission" date="2020-08" db="EMBL/GenBank/DDBJ databases">
        <title>A Genomic Blueprint of the Chicken Gut Microbiome.</title>
        <authorList>
            <person name="Gilroy R."/>
            <person name="Ravi A."/>
            <person name="Getino M."/>
            <person name="Pursley I."/>
            <person name="Horton D.L."/>
            <person name="Alikhan N.-F."/>
            <person name="Baker D."/>
            <person name="Gharbi K."/>
            <person name="Hall N."/>
            <person name="Watson M."/>
            <person name="Adriaenssens E.M."/>
            <person name="Foster-Nyarko E."/>
            <person name="Jarju S."/>
            <person name="Secka A."/>
            <person name="Antonio M."/>
            <person name="Oren A."/>
            <person name="Chaudhuri R."/>
            <person name="La Ragione R.M."/>
            <person name="Hildebrand F."/>
            <person name="Pallen M.J."/>
        </authorList>
    </citation>
    <scope>NUCLEOTIDE SEQUENCE [LARGE SCALE GENOMIC DNA]</scope>
    <source>
        <strain evidence="3 4">Sa2CUA10</strain>
    </source>
</reference>
<dbReference type="Pfam" id="PF13439">
    <property type="entry name" value="Glyco_transf_4"/>
    <property type="match status" value="1"/>
</dbReference>
<feature type="domain" description="Glycosyl transferase family 1" evidence="1">
    <location>
        <begin position="181"/>
        <end position="302"/>
    </location>
</feature>
<dbReference type="PANTHER" id="PTHR45947">
    <property type="entry name" value="SULFOQUINOVOSYL TRANSFERASE SQD2"/>
    <property type="match status" value="1"/>
</dbReference>
<dbReference type="EMBL" id="JACSQM010000005">
    <property type="protein sequence ID" value="MBD7964912.1"/>
    <property type="molecule type" value="Genomic_DNA"/>
</dbReference>
<evidence type="ECO:0000259" key="1">
    <source>
        <dbReference type="Pfam" id="PF00534"/>
    </source>
</evidence>
<protein>
    <submittedName>
        <fullName evidence="3">Glycosyltransferase</fullName>
    </submittedName>
</protein>
<gene>
    <name evidence="3" type="ORF">H9648_12690</name>
</gene>
<evidence type="ECO:0000259" key="2">
    <source>
        <dbReference type="Pfam" id="PF13439"/>
    </source>
</evidence>
<evidence type="ECO:0000313" key="4">
    <source>
        <dbReference type="Proteomes" id="UP000603641"/>
    </source>
</evidence>
<evidence type="ECO:0000313" key="3">
    <source>
        <dbReference type="EMBL" id="MBD7964912.1"/>
    </source>
</evidence>
<name>A0ABR8SN44_9BACL</name>
<organism evidence="3 4">
    <name type="scientific">Fictibacillus norfolkensis</name>
    <dbReference type="NCBI Taxonomy" id="2762233"/>
    <lineage>
        <taxon>Bacteria</taxon>
        <taxon>Bacillati</taxon>
        <taxon>Bacillota</taxon>
        <taxon>Bacilli</taxon>
        <taxon>Bacillales</taxon>
        <taxon>Fictibacillaceae</taxon>
        <taxon>Fictibacillus</taxon>
    </lineage>
</organism>